<reference evidence="1" key="1">
    <citation type="journal article" date="2021" name="Proc. Natl. Acad. Sci. U.S.A.">
        <title>A Catalog of Tens of Thousands of Viruses from Human Metagenomes Reveals Hidden Associations with Chronic Diseases.</title>
        <authorList>
            <person name="Tisza M.J."/>
            <person name="Buck C.B."/>
        </authorList>
    </citation>
    <scope>NUCLEOTIDE SEQUENCE</scope>
    <source>
        <strain evidence="1">Ct5O42</strain>
    </source>
</reference>
<name>A0A8D9PDM8_9CAUD</name>
<sequence>MSRIATLTVQDAAQYLRDRGLSISPDTLRQGIRQGVYPFGIVIEMERSPVFQIFKKQLDAWIAERTVEE</sequence>
<dbReference type="EMBL" id="BK014723">
    <property type="protein sequence ID" value="DAD55367.1"/>
    <property type="molecule type" value="Genomic_DNA"/>
</dbReference>
<organism evidence="1">
    <name type="scientific">Podoviridae sp. ct5O42</name>
    <dbReference type="NCBI Taxonomy" id="2826084"/>
    <lineage>
        <taxon>Viruses</taxon>
        <taxon>Duplodnaviria</taxon>
        <taxon>Heunggongvirae</taxon>
        <taxon>Uroviricota</taxon>
        <taxon>Caudoviricetes</taxon>
    </lineage>
</organism>
<evidence type="ECO:0000313" key="1">
    <source>
        <dbReference type="EMBL" id="DAD55367.1"/>
    </source>
</evidence>
<accession>A0A8D9PDM8</accession>
<protein>
    <submittedName>
        <fullName evidence="1">Pyocin activator protein</fullName>
    </submittedName>
</protein>
<proteinExistence type="predicted"/>